<dbReference type="EMBL" id="OX459961">
    <property type="protein sequence ID" value="CAI9165687.1"/>
    <property type="molecule type" value="Genomic_DNA"/>
</dbReference>
<gene>
    <name evidence="2" type="ORF">MRATA1EN1_LOCUS14649</name>
</gene>
<sequence>MLQQRPHLLSLKYGQILHRDTRHEGKLCCGKSYDRDAHKGEAATRAVSSPRLFPSEDWRLAAPQVGPPTASRLQGPQSPSGSPAALGTRQSRIPSSVGPRQSAQGPPPLSRHPALPASPQLLRNRSRTSGGLPGRRPEGPREAGSCDAGPGYRR</sequence>
<dbReference type="Proteomes" id="UP001176941">
    <property type="component" value="Chromosome 25"/>
</dbReference>
<feature type="compositionally biased region" description="Polar residues" evidence="1">
    <location>
        <begin position="88"/>
        <end position="104"/>
    </location>
</feature>
<proteinExistence type="predicted"/>
<feature type="region of interest" description="Disordered" evidence="1">
    <location>
        <begin position="38"/>
        <end position="154"/>
    </location>
</feature>
<organism evidence="2 3">
    <name type="scientific">Rangifer tarandus platyrhynchus</name>
    <name type="common">Svalbard reindeer</name>
    <dbReference type="NCBI Taxonomy" id="3082113"/>
    <lineage>
        <taxon>Eukaryota</taxon>
        <taxon>Metazoa</taxon>
        <taxon>Chordata</taxon>
        <taxon>Craniata</taxon>
        <taxon>Vertebrata</taxon>
        <taxon>Euteleostomi</taxon>
        <taxon>Mammalia</taxon>
        <taxon>Eutheria</taxon>
        <taxon>Laurasiatheria</taxon>
        <taxon>Artiodactyla</taxon>
        <taxon>Ruminantia</taxon>
        <taxon>Pecora</taxon>
        <taxon>Cervidae</taxon>
        <taxon>Odocoileinae</taxon>
        <taxon>Rangifer</taxon>
    </lineage>
</organism>
<name>A0ABN8YYP7_RANTA</name>
<evidence type="ECO:0000313" key="3">
    <source>
        <dbReference type="Proteomes" id="UP001176941"/>
    </source>
</evidence>
<evidence type="ECO:0000256" key="1">
    <source>
        <dbReference type="SAM" id="MobiDB-lite"/>
    </source>
</evidence>
<evidence type="ECO:0000313" key="2">
    <source>
        <dbReference type="EMBL" id="CAI9165687.1"/>
    </source>
</evidence>
<keyword evidence="3" id="KW-1185">Reference proteome</keyword>
<accession>A0ABN8YYP7</accession>
<protein>
    <submittedName>
        <fullName evidence="2">Uncharacterized protein</fullName>
    </submittedName>
</protein>
<feature type="compositionally biased region" description="Polar residues" evidence="1">
    <location>
        <begin position="71"/>
        <end position="81"/>
    </location>
</feature>
<reference evidence="2" key="1">
    <citation type="submission" date="2023-04" db="EMBL/GenBank/DDBJ databases">
        <authorList>
            <consortium name="ELIXIR-Norway"/>
        </authorList>
    </citation>
    <scope>NUCLEOTIDE SEQUENCE [LARGE SCALE GENOMIC DNA]</scope>
</reference>